<dbReference type="InterPro" id="IPR036850">
    <property type="entry name" value="NDK-like_dom_sf"/>
</dbReference>
<accession>A0A8H7EL42</accession>
<dbReference type="PANTHER" id="PTHR46161">
    <property type="entry name" value="NUCLEOSIDE DIPHOSPHATE KINASE"/>
    <property type="match status" value="1"/>
</dbReference>
<feature type="compositionally biased region" description="Low complexity" evidence="9">
    <location>
        <begin position="915"/>
        <end position="950"/>
    </location>
</feature>
<feature type="compositionally biased region" description="Low complexity" evidence="9">
    <location>
        <begin position="1181"/>
        <end position="1190"/>
    </location>
</feature>
<feature type="binding site" evidence="7">
    <location>
        <position position="270"/>
    </location>
    <ligand>
        <name>ATP</name>
        <dbReference type="ChEBI" id="CHEBI:30616"/>
    </ligand>
</feature>
<dbReference type="AlphaFoldDB" id="A0A8H7EL42"/>
<feature type="compositionally biased region" description="Polar residues" evidence="9">
    <location>
        <begin position="1208"/>
        <end position="1218"/>
    </location>
</feature>
<dbReference type="GO" id="GO:0005524">
    <property type="term" value="F:ATP binding"/>
    <property type="evidence" value="ECO:0007669"/>
    <property type="project" value="UniProtKB-KW"/>
</dbReference>
<feature type="binding site" evidence="7">
    <location>
        <position position="276"/>
    </location>
    <ligand>
        <name>ATP</name>
        <dbReference type="ChEBI" id="CHEBI:30616"/>
    </ligand>
</feature>
<protein>
    <recommendedName>
        <fullName evidence="2">Nucleoside diphosphate kinase</fullName>
    </recommendedName>
</protein>
<evidence type="ECO:0000256" key="8">
    <source>
        <dbReference type="RuleBase" id="RU004011"/>
    </source>
</evidence>
<feature type="compositionally biased region" description="Low complexity" evidence="9">
    <location>
        <begin position="1014"/>
        <end position="1048"/>
    </location>
</feature>
<dbReference type="OrthoDB" id="2162449at2759"/>
<feature type="domain" description="Nucleoside diphosphate kinase-like" evidence="10">
    <location>
        <begin position="186"/>
        <end position="326"/>
    </location>
</feature>
<dbReference type="PROSITE" id="PS51374">
    <property type="entry name" value="NDPK_LIKE"/>
    <property type="match status" value="1"/>
</dbReference>
<gene>
    <name evidence="11" type="ORF">EC973_005150</name>
</gene>
<dbReference type="Pfam" id="PF00334">
    <property type="entry name" value="NDK"/>
    <property type="match status" value="1"/>
</dbReference>
<keyword evidence="6" id="KW-0067">ATP-binding</keyword>
<feature type="compositionally biased region" description="Basic and acidic residues" evidence="9">
    <location>
        <begin position="730"/>
        <end position="745"/>
    </location>
</feature>
<dbReference type="InterPro" id="IPR034907">
    <property type="entry name" value="NDK-like_dom"/>
</dbReference>
<dbReference type="GO" id="GO:0004550">
    <property type="term" value="F:nucleoside diphosphate kinase activity"/>
    <property type="evidence" value="ECO:0007669"/>
    <property type="project" value="InterPro"/>
</dbReference>
<feature type="binding site" evidence="7">
    <location>
        <position position="194"/>
    </location>
    <ligand>
        <name>ATP</name>
        <dbReference type="ChEBI" id="CHEBI:30616"/>
    </ligand>
</feature>
<keyword evidence="4" id="KW-0547">Nucleotide-binding</keyword>
<evidence type="ECO:0000256" key="1">
    <source>
        <dbReference type="ARBA" id="ARBA00008142"/>
    </source>
</evidence>
<evidence type="ECO:0000313" key="12">
    <source>
        <dbReference type="Proteomes" id="UP000605846"/>
    </source>
</evidence>
<dbReference type="SUPFAM" id="SSF54919">
    <property type="entry name" value="Nucleoside diphosphate kinase, NDK"/>
    <property type="match status" value="1"/>
</dbReference>
<feature type="compositionally biased region" description="Basic and acidic residues" evidence="9">
    <location>
        <begin position="600"/>
        <end position="611"/>
    </location>
</feature>
<dbReference type="GO" id="GO:0006241">
    <property type="term" value="P:CTP biosynthetic process"/>
    <property type="evidence" value="ECO:0007669"/>
    <property type="project" value="InterPro"/>
</dbReference>
<feature type="compositionally biased region" description="Low complexity" evidence="9">
    <location>
        <begin position="1076"/>
        <end position="1089"/>
    </location>
</feature>
<evidence type="ECO:0000256" key="4">
    <source>
        <dbReference type="ARBA" id="ARBA00022741"/>
    </source>
</evidence>
<name>A0A8H7EL42_9FUNG</name>
<evidence type="ECO:0000256" key="2">
    <source>
        <dbReference type="ARBA" id="ARBA00017632"/>
    </source>
</evidence>
<feature type="compositionally biased region" description="Basic and acidic residues" evidence="9">
    <location>
        <begin position="875"/>
        <end position="886"/>
    </location>
</feature>
<dbReference type="Proteomes" id="UP000605846">
    <property type="component" value="Unassembled WGS sequence"/>
</dbReference>
<feature type="binding site" evidence="7">
    <location>
        <position position="300"/>
    </location>
    <ligand>
        <name>ATP</name>
        <dbReference type="ChEBI" id="CHEBI:30616"/>
    </ligand>
</feature>
<dbReference type="GO" id="GO:0006228">
    <property type="term" value="P:UTP biosynthetic process"/>
    <property type="evidence" value="ECO:0007669"/>
    <property type="project" value="InterPro"/>
</dbReference>
<keyword evidence="12" id="KW-1185">Reference proteome</keyword>
<feature type="compositionally biased region" description="Basic and acidic residues" evidence="9">
    <location>
        <begin position="353"/>
        <end position="365"/>
    </location>
</feature>
<dbReference type="InterPro" id="IPR001564">
    <property type="entry name" value="Nucleoside_diP_kinase"/>
</dbReference>
<proteinExistence type="inferred from homology"/>
<dbReference type="Gene3D" id="3.30.70.141">
    <property type="entry name" value="Nucleoside diphosphate kinase-like domain"/>
    <property type="match status" value="1"/>
</dbReference>
<dbReference type="SMART" id="SM00562">
    <property type="entry name" value="NDK"/>
    <property type="match status" value="1"/>
</dbReference>
<feature type="region of interest" description="Disordered" evidence="9">
    <location>
        <begin position="461"/>
        <end position="564"/>
    </location>
</feature>
<dbReference type="PRINTS" id="PR01243">
    <property type="entry name" value="NUCDPKINASE"/>
</dbReference>
<keyword evidence="5" id="KW-0418">Kinase</keyword>
<feature type="active site" description="Pros-phosphohistidine intermediate" evidence="7">
    <location>
        <position position="303"/>
    </location>
</feature>
<sequence>MFKTANVLFIPHQAADELKLDSEQGTKQEEASNQPTLTEGKQESTVLEENPNIQPSSQVIDVTSNLTERQATDGSIPGISAISIDEPKEQTTNTGELAPQTTLEGVTEEEKNQLEINNNKDALENDALLTAVKEADAMQPDTDTGKKIDENNTPAAVDNSSGVESDVTKTTDHVDLDQPQESETQVQRTLALIKPDAMQAGRADDIIRKIEESGFTIVKRQELTFSLEQARLFYREHEGKPFYDELTQWMSSRPINALILEKENGVQAWRALMGPTDSNKARAVEPNSIRALFGTDGSHNATHGSDCLTSAEREIGIVFASYDSEDAKTNITVENSFTTSDGPVAEDFATVTDKDVSQEESEGRETNINASLTSDASTETPADDDETVNTTISVTEKATLSGEDKDTLKADTKTLETSDVLEITHKPESVLDAVDDNLDKSLELEPAGKVAIDVKQISNSEKEEAISTATAKENESSTVEKEEEAFAATQTTETDNVSTTIQEVETEKEENKDQDSQVPENEAEKAESSTGANEIAELEVKAAVPDAEDETNPEETVAKTEELLPDTNARVIETDIVCKTATEDIQLDVGETVINAVAPTEKEEKNDESQQKEVQAVTEQLKKDNVTGNAEKTAALPSDTSDQYSRQKKTEEKAQQPQIEDTNSSVDLTEVKQPSAENSANIEEVPAQTENLPLKNEEVSSGNPVKGEGGLVAEEKNASDTDTPESKTISSKDSESTETAKDKVTAARKGSTVSKVKSKIVEESTKGAKPKSPSRSPGRLAAATPGIARKSPTSSKTKQELGASSAESIAKKKAVRSEQKPKLPIASAGRTAAAATTKRTAASSHSTAEEGSAKKVEVKTARVPRVASLVKKPVTKSEEATEEKPKKPAVRSAVSRLTTPTAASARKKTTETETTKTTTTTTATTRTVRTVKKTSTATTSDTAATTKRTSPSSTVDKPAVSSKARTTTTRLTRPTRATGAAAEDTKKATEPGTAKRVVRRVPAAATSQKQKADSTSSSGRSSANGSSGKSATSSRVTAGTTRTKTVKTMVKKSVHSKEVADADANSQTGSDKHSEGGSSNNSSSVASEAQVKEEDEGQGASSAADSHASSVVDSTEISEADSEQAVATEEVDSSHVEPTVSVEITKAVEESSEAHDEEVAAVTHNEANSRNLATSQEHNDSVASSSLSSSRPITPEVAQLRNRFESLQMENSRSSSTPKDLRSKSPNHVKDMINRFTG</sequence>
<feature type="compositionally biased region" description="Basic and acidic residues" evidence="9">
    <location>
        <begin position="1146"/>
        <end position="1158"/>
    </location>
</feature>
<feature type="compositionally biased region" description="Basic and acidic residues" evidence="9">
    <location>
        <begin position="14"/>
        <end position="30"/>
    </location>
</feature>
<comment type="similarity">
    <text evidence="1 7 8">Belongs to the NDK family.</text>
</comment>
<feature type="binding site" evidence="7">
    <location>
        <position position="242"/>
    </location>
    <ligand>
        <name>ATP</name>
        <dbReference type="ChEBI" id="CHEBI:30616"/>
    </ligand>
</feature>
<dbReference type="GO" id="GO:0006183">
    <property type="term" value="P:GTP biosynthetic process"/>
    <property type="evidence" value="ECO:0007669"/>
    <property type="project" value="InterPro"/>
</dbReference>
<feature type="compositionally biased region" description="Low complexity" evidence="9">
    <location>
        <begin position="1100"/>
        <end position="1114"/>
    </location>
</feature>
<feature type="region of interest" description="Disordered" evidence="9">
    <location>
        <begin position="353"/>
        <end position="386"/>
    </location>
</feature>
<evidence type="ECO:0000256" key="6">
    <source>
        <dbReference type="ARBA" id="ARBA00022840"/>
    </source>
</evidence>
<evidence type="ECO:0000256" key="5">
    <source>
        <dbReference type="ARBA" id="ARBA00022777"/>
    </source>
</evidence>
<feature type="compositionally biased region" description="Basic and acidic residues" evidence="9">
    <location>
        <begin position="847"/>
        <end position="860"/>
    </location>
</feature>
<evidence type="ECO:0000313" key="11">
    <source>
        <dbReference type="EMBL" id="KAF7721168.1"/>
    </source>
</evidence>
<evidence type="ECO:0000256" key="9">
    <source>
        <dbReference type="SAM" id="MobiDB-lite"/>
    </source>
</evidence>
<feature type="region of interest" description="Disordered" evidence="9">
    <location>
        <begin position="13"/>
        <end position="108"/>
    </location>
</feature>
<feature type="compositionally biased region" description="Polar residues" evidence="9">
    <location>
        <begin position="655"/>
        <end position="667"/>
    </location>
</feature>
<feature type="binding site" evidence="7">
    <location>
        <position position="290"/>
    </location>
    <ligand>
        <name>ATP</name>
        <dbReference type="ChEBI" id="CHEBI:30616"/>
    </ligand>
</feature>
<feature type="region of interest" description="Disordered" evidence="9">
    <location>
        <begin position="140"/>
        <end position="172"/>
    </location>
</feature>
<dbReference type="PANTHER" id="PTHR46161:SF3">
    <property type="entry name" value="NUCLEOSIDE DIPHOSPHATE KINASE DDB_G0292928-RELATED"/>
    <property type="match status" value="1"/>
</dbReference>
<feature type="compositionally biased region" description="Polar residues" evidence="9">
    <location>
        <begin position="151"/>
        <end position="163"/>
    </location>
</feature>
<organism evidence="11 12">
    <name type="scientific">Apophysomyces ossiformis</name>
    <dbReference type="NCBI Taxonomy" id="679940"/>
    <lineage>
        <taxon>Eukaryota</taxon>
        <taxon>Fungi</taxon>
        <taxon>Fungi incertae sedis</taxon>
        <taxon>Mucoromycota</taxon>
        <taxon>Mucoromycotina</taxon>
        <taxon>Mucoromycetes</taxon>
        <taxon>Mucorales</taxon>
        <taxon>Mucorineae</taxon>
        <taxon>Mucoraceae</taxon>
        <taxon>Apophysomyces</taxon>
    </lineage>
</organism>
<feature type="compositionally biased region" description="Polar residues" evidence="9">
    <location>
        <begin position="366"/>
        <end position="380"/>
    </location>
</feature>
<feature type="compositionally biased region" description="Polar residues" evidence="9">
    <location>
        <begin position="31"/>
        <end position="73"/>
    </location>
</feature>
<feature type="compositionally biased region" description="Low complexity" evidence="9">
    <location>
        <begin position="826"/>
        <end position="846"/>
    </location>
</feature>
<comment type="caution">
    <text evidence="11">The sequence shown here is derived from an EMBL/GenBank/DDBJ whole genome shotgun (WGS) entry which is preliminary data.</text>
</comment>
<dbReference type="EMBL" id="JABAYA010000298">
    <property type="protein sequence ID" value="KAF7721168.1"/>
    <property type="molecule type" value="Genomic_DNA"/>
</dbReference>
<feature type="compositionally biased region" description="Polar residues" evidence="9">
    <location>
        <begin position="1165"/>
        <end position="1176"/>
    </location>
</feature>
<feature type="compositionally biased region" description="Polar residues" evidence="9">
    <location>
        <begin position="90"/>
        <end position="104"/>
    </location>
</feature>
<evidence type="ECO:0000256" key="3">
    <source>
        <dbReference type="ARBA" id="ARBA00022679"/>
    </source>
</evidence>
<evidence type="ECO:0000259" key="10">
    <source>
        <dbReference type="SMART" id="SM00562"/>
    </source>
</evidence>
<keyword evidence="3" id="KW-0808">Transferase</keyword>
<feature type="compositionally biased region" description="Basic and acidic residues" evidence="9">
    <location>
        <begin position="1219"/>
        <end position="1238"/>
    </location>
</feature>
<reference evidence="11" key="1">
    <citation type="submission" date="2020-01" db="EMBL/GenBank/DDBJ databases">
        <title>Genome Sequencing of Three Apophysomyces-Like Fungal Strains Confirms a Novel Fungal Genus in the Mucoromycota with divergent Burkholderia-like Endosymbiotic Bacteria.</title>
        <authorList>
            <person name="Stajich J.E."/>
            <person name="Macias A.M."/>
            <person name="Carter-House D."/>
            <person name="Lovett B."/>
            <person name="Kasson L.R."/>
            <person name="Berry K."/>
            <person name="Grigoriev I."/>
            <person name="Chang Y."/>
            <person name="Spatafora J."/>
            <person name="Kasson M.T."/>
        </authorList>
    </citation>
    <scope>NUCLEOTIDE SEQUENCE</scope>
    <source>
        <strain evidence="11">NRRL A-21654</strain>
    </source>
</reference>
<feature type="compositionally biased region" description="Low complexity" evidence="9">
    <location>
        <begin position="964"/>
        <end position="982"/>
    </location>
</feature>
<evidence type="ECO:0000256" key="7">
    <source>
        <dbReference type="PROSITE-ProRule" id="PRU00706"/>
    </source>
</evidence>
<feature type="region of interest" description="Disordered" evidence="9">
    <location>
        <begin position="598"/>
        <end position="1238"/>
    </location>
</feature>